<organism evidence="2 3">
    <name type="scientific">Clostridium tetanomorphum</name>
    <dbReference type="NCBI Taxonomy" id="1553"/>
    <lineage>
        <taxon>Bacteria</taxon>
        <taxon>Bacillati</taxon>
        <taxon>Bacillota</taxon>
        <taxon>Clostridia</taxon>
        <taxon>Eubacteriales</taxon>
        <taxon>Clostridiaceae</taxon>
        <taxon>Clostridium</taxon>
    </lineage>
</organism>
<evidence type="ECO:0000313" key="2">
    <source>
        <dbReference type="EMBL" id="MBC2399290.1"/>
    </source>
</evidence>
<reference evidence="2 3" key="1">
    <citation type="submission" date="2020-04" db="EMBL/GenBank/DDBJ databases">
        <title>Genomic insights into acetone-butanol-ethanol (ABE) fermentation by sequencing solventogenic clostridia strains.</title>
        <authorList>
            <person name="Brown S."/>
        </authorList>
    </citation>
    <scope>NUCLEOTIDE SEQUENCE [LARGE SCALE GENOMIC DNA]</scope>
    <source>
        <strain evidence="2 3">DJ011</strain>
    </source>
</reference>
<keyword evidence="3" id="KW-1185">Reference proteome</keyword>
<keyword evidence="1" id="KW-0472">Membrane</keyword>
<sequence length="35" mass="3999">METSSITMLIFGIILLYGGLAYFIYRAIKAEKEKN</sequence>
<evidence type="ECO:0000313" key="3">
    <source>
        <dbReference type="Proteomes" id="UP000563151"/>
    </source>
</evidence>
<evidence type="ECO:0000256" key="1">
    <source>
        <dbReference type="SAM" id="Phobius"/>
    </source>
</evidence>
<comment type="caution">
    <text evidence="2">The sequence shown here is derived from an EMBL/GenBank/DDBJ whole genome shotgun (WGS) entry which is preliminary data.</text>
</comment>
<accession>A0A923EE90</accession>
<protein>
    <submittedName>
        <fullName evidence="2">MetS family NSS transporter small subunit</fullName>
    </submittedName>
</protein>
<dbReference type="Proteomes" id="UP000563151">
    <property type="component" value="Unassembled WGS sequence"/>
</dbReference>
<gene>
    <name evidence="2" type="ORF">HGG79_16150</name>
</gene>
<keyword evidence="1" id="KW-1133">Transmembrane helix</keyword>
<name>A0A923EE90_CLOTT</name>
<dbReference type="EMBL" id="JAAZWO010000025">
    <property type="protein sequence ID" value="MBC2399290.1"/>
    <property type="molecule type" value="Genomic_DNA"/>
</dbReference>
<dbReference type="RefSeq" id="WP_111947607.1">
    <property type="nucleotide sequence ID" value="NZ_JAAZWO010000025.1"/>
</dbReference>
<feature type="transmembrane region" description="Helical" evidence="1">
    <location>
        <begin position="6"/>
        <end position="25"/>
    </location>
</feature>
<proteinExistence type="predicted"/>
<dbReference type="AlphaFoldDB" id="A0A923EE90"/>
<keyword evidence="1" id="KW-0812">Transmembrane</keyword>
<dbReference type="NCBIfam" id="NF033493">
    <property type="entry name" value="MetS_like_NSS"/>
    <property type="match status" value="1"/>
</dbReference>